<dbReference type="SUPFAM" id="SSF53756">
    <property type="entry name" value="UDP-Glycosyltransferase/glycogen phosphorylase"/>
    <property type="match status" value="1"/>
</dbReference>
<gene>
    <name evidence="1" type="ORF">LIER_00459</name>
</gene>
<comment type="caution">
    <text evidence="1">The sequence shown here is derived from an EMBL/GenBank/DDBJ whole genome shotgun (WGS) entry which is preliminary data.</text>
</comment>
<sequence>MNDQGLNARLMQEKNIGVEIPRNEKDGSFTSFSVANSIRLAMVSEEGESIRSNAMEMRNLFGDQNRHNSTVDSYVHYLMQRNLNTLPKIIPPKLDLT</sequence>
<accession>A0AAV3NHI8</accession>
<proteinExistence type="predicted"/>
<evidence type="ECO:0000313" key="1">
    <source>
        <dbReference type="EMBL" id="GAA0138775.1"/>
    </source>
</evidence>
<keyword evidence="2" id="KW-1185">Reference proteome</keyword>
<name>A0AAV3NHI8_LITER</name>
<reference evidence="1 2" key="1">
    <citation type="submission" date="2024-01" db="EMBL/GenBank/DDBJ databases">
        <title>The complete chloroplast genome sequence of Lithospermum erythrorhizon: insights into the phylogenetic relationship among Boraginaceae species and the maternal lineages of purple gromwells.</title>
        <authorList>
            <person name="Okada T."/>
            <person name="Watanabe K."/>
        </authorList>
    </citation>
    <scope>NUCLEOTIDE SEQUENCE [LARGE SCALE GENOMIC DNA]</scope>
</reference>
<organism evidence="1 2">
    <name type="scientific">Lithospermum erythrorhizon</name>
    <name type="common">Purple gromwell</name>
    <name type="synonym">Lithospermum officinale var. erythrorhizon</name>
    <dbReference type="NCBI Taxonomy" id="34254"/>
    <lineage>
        <taxon>Eukaryota</taxon>
        <taxon>Viridiplantae</taxon>
        <taxon>Streptophyta</taxon>
        <taxon>Embryophyta</taxon>
        <taxon>Tracheophyta</taxon>
        <taxon>Spermatophyta</taxon>
        <taxon>Magnoliopsida</taxon>
        <taxon>eudicotyledons</taxon>
        <taxon>Gunneridae</taxon>
        <taxon>Pentapetalae</taxon>
        <taxon>asterids</taxon>
        <taxon>lamiids</taxon>
        <taxon>Boraginales</taxon>
        <taxon>Boraginaceae</taxon>
        <taxon>Boraginoideae</taxon>
        <taxon>Lithospermeae</taxon>
        <taxon>Lithospermum</taxon>
    </lineage>
</organism>
<dbReference type="EMBL" id="BAABME010000035">
    <property type="protein sequence ID" value="GAA0138775.1"/>
    <property type="molecule type" value="Genomic_DNA"/>
</dbReference>
<protein>
    <submittedName>
        <fullName evidence="1">Uncharacterized protein</fullName>
    </submittedName>
</protein>
<dbReference type="Gene3D" id="3.40.50.2000">
    <property type="entry name" value="Glycogen Phosphorylase B"/>
    <property type="match status" value="1"/>
</dbReference>
<dbReference type="Proteomes" id="UP001454036">
    <property type="component" value="Unassembled WGS sequence"/>
</dbReference>
<evidence type="ECO:0000313" key="2">
    <source>
        <dbReference type="Proteomes" id="UP001454036"/>
    </source>
</evidence>
<dbReference type="AlphaFoldDB" id="A0AAV3NHI8"/>